<dbReference type="PROSITE" id="PS50977">
    <property type="entry name" value="HTH_TETR_2"/>
    <property type="match status" value="1"/>
</dbReference>
<keyword evidence="4" id="KW-0808">Transferase</keyword>
<comment type="caution">
    <text evidence="4">The sequence shown here is derived from an EMBL/GenBank/DDBJ whole genome shotgun (WGS) entry which is preliminary data.</text>
</comment>
<dbReference type="GO" id="GO:0016301">
    <property type="term" value="F:kinase activity"/>
    <property type="evidence" value="ECO:0007669"/>
    <property type="project" value="UniProtKB-KW"/>
</dbReference>
<accession>C0B7K0</accession>
<dbReference type="InterPro" id="IPR050624">
    <property type="entry name" value="HTH-type_Tx_Regulator"/>
</dbReference>
<sequence>MERKRELTKILLAESFKELLIKGSFDKITIKMITDQAGVIRPTFYNYFQDKYEVMEWLLETEVFQHIREMTEDGMEREAIYLLFRKMEKDRIYYQKAFEATGQNGFEEILEKKIRQLIEEMVGRHKIKLEKLQGIKDKKIFLEFHTITVVTGLKYWLTSRDIHLSADEAMEYYLFLMSHPILELLESKEQNINLRRIWDIPGSSFCFSVRKF</sequence>
<evidence type="ECO:0000256" key="1">
    <source>
        <dbReference type="ARBA" id="ARBA00023125"/>
    </source>
</evidence>
<keyword evidence="4" id="KW-0418">Kinase</keyword>
<evidence type="ECO:0000313" key="5">
    <source>
        <dbReference type="Proteomes" id="UP000003793"/>
    </source>
</evidence>
<proteinExistence type="predicted"/>
<feature type="domain" description="HTH tetR-type" evidence="3">
    <location>
        <begin position="6"/>
        <end position="66"/>
    </location>
</feature>
<organism evidence="4 5">
    <name type="scientific">Coprococcus comes ATCC 27758</name>
    <dbReference type="NCBI Taxonomy" id="470146"/>
    <lineage>
        <taxon>Bacteria</taxon>
        <taxon>Bacillati</taxon>
        <taxon>Bacillota</taxon>
        <taxon>Clostridia</taxon>
        <taxon>Lachnospirales</taxon>
        <taxon>Lachnospiraceae</taxon>
        <taxon>Coprococcus</taxon>
    </lineage>
</organism>
<dbReference type="InterPro" id="IPR039532">
    <property type="entry name" value="TetR_C_Firmicutes"/>
</dbReference>
<gene>
    <name evidence="4" type="ORF">COPCOM_01123</name>
</gene>
<dbReference type="AlphaFoldDB" id="C0B7K0"/>
<dbReference type="GO" id="GO:0003677">
    <property type="term" value="F:DNA binding"/>
    <property type="evidence" value="ECO:0007669"/>
    <property type="project" value="UniProtKB-UniRule"/>
</dbReference>
<dbReference type="Pfam" id="PF14278">
    <property type="entry name" value="TetR_C_8"/>
    <property type="match status" value="1"/>
</dbReference>
<name>C0B7K0_9FIRM</name>
<reference evidence="4 5" key="1">
    <citation type="submission" date="2009-02" db="EMBL/GenBank/DDBJ databases">
        <authorList>
            <person name="Fulton L."/>
            <person name="Clifton S."/>
            <person name="Fulton B."/>
            <person name="Xu J."/>
            <person name="Minx P."/>
            <person name="Pepin K.H."/>
            <person name="Johnson M."/>
            <person name="Bhonagiri V."/>
            <person name="Nash W.E."/>
            <person name="Mardis E.R."/>
            <person name="Wilson R.K."/>
        </authorList>
    </citation>
    <scope>NUCLEOTIDE SEQUENCE [LARGE SCALE GENOMIC DNA]</scope>
    <source>
        <strain evidence="4 5">ATCC 27758</strain>
    </source>
</reference>
<dbReference type="PANTHER" id="PTHR43479:SF7">
    <property type="entry name" value="TETR-FAMILY TRANSCRIPTIONAL REGULATOR"/>
    <property type="match status" value="1"/>
</dbReference>
<dbReference type="EMBL" id="ABVR01000038">
    <property type="protein sequence ID" value="EEG90387.1"/>
    <property type="molecule type" value="Genomic_DNA"/>
</dbReference>
<feature type="DNA-binding region" description="H-T-H motif" evidence="2">
    <location>
        <begin position="29"/>
        <end position="48"/>
    </location>
</feature>
<dbReference type="Gene3D" id="1.10.357.10">
    <property type="entry name" value="Tetracycline Repressor, domain 2"/>
    <property type="match status" value="1"/>
</dbReference>
<dbReference type="Proteomes" id="UP000003793">
    <property type="component" value="Unassembled WGS sequence"/>
</dbReference>
<dbReference type="PANTHER" id="PTHR43479">
    <property type="entry name" value="ACREF/ENVCD OPERON REPRESSOR-RELATED"/>
    <property type="match status" value="1"/>
</dbReference>
<evidence type="ECO:0000313" key="4">
    <source>
        <dbReference type="EMBL" id="EEG90387.1"/>
    </source>
</evidence>
<protein>
    <submittedName>
        <fullName evidence="4">Putative dihydroxyacetone kinase regulator</fullName>
    </submittedName>
</protein>
<evidence type="ECO:0000256" key="2">
    <source>
        <dbReference type="PROSITE-ProRule" id="PRU00335"/>
    </source>
</evidence>
<dbReference type="InterPro" id="IPR009057">
    <property type="entry name" value="Homeodomain-like_sf"/>
</dbReference>
<keyword evidence="1 2" id="KW-0238">DNA-binding</keyword>
<dbReference type="InterPro" id="IPR001647">
    <property type="entry name" value="HTH_TetR"/>
</dbReference>
<dbReference type="SUPFAM" id="SSF46689">
    <property type="entry name" value="Homeodomain-like"/>
    <property type="match status" value="1"/>
</dbReference>
<evidence type="ECO:0000259" key="3">
    <source>
        <dbReference type="PROSITE" id="PS50977"/>
    </source>
</evidence>
<dbReference type="Pfam" id="PF00440">
    <property type="entry name" value="TetR_N"/>
    <property type="match status" value="1"/>
</dbReference>
<dbReference type="HOGENOM" id="CLU_087539_2_2_9"/>
<reference evidence="4 5" key="2">
    <citation type="submission" date="2009-03" db="EMBL/GenBank/DDBJ databases">
        <title>Draft genome sequence of Coprococcus comes (ATCC 27758).</title>
        <authorList>
            <person name="Sudarsanam P."/>
            <person name="Ley R."/>
            <person name="Guruge J."/>
            <person name="Turnbaugh P.J."/>
            <person name="Mahowald M."/>
            <person name="Liep D."/>
            <person name="Gordon J."/>
        </authorList>
    </citation>
    <scope>NUCLEOTIDE SEQUENCE [LARGE SCALE GENOMIC DNA]</scope>
    <source>
        <strain evidence="4 5">ATCC 27758</strain>
    </source>
</reference>